<organism evidence="1">
    <name type="scientific">Anguilla anguilla</name>
    <name type="common">European freshwater eel</name>
    <name type="synonym">Muraena anguilla</name>
    <dbReference type="NCBI Taxonomy" id="7936"/>
    <lineage>
        <taxon>Eukaryota</taxon>
        <taxon>Metazoa</taxon>
        <taxon>Chordata</taxon>
        <taxon>Craniata</taxon>
        <taxon>Vertebrata</taxon>
        <taxon>Euteleostomi</taxon>
        <taxon>Actinopterygii</taxon>
        <taxon>Neopterygii</taxon>
        <taxon>Teleostei</taxon>
        <taxon>Anguilliformes</taxon>
        <taxon>Anguillidae</taxon>
        <taxon>Anguilla</taxon>
    </lineage>
</organism>
<protein>
    <submittedName>
        <fullName evidence="1">Uncharacterized protein</fullName>
    </submittedName>
</protein>
<name>A0A0E9R473_ANGAN</name>
<reference evidence="1" key="1">
    <citation type="submission" date="2014-11" db="EMBL/GenBank/DDBJ databases">
        <authorList>
            <person name="Amaro Gonzalez C."/>
        </authorList>
    </citation>
    <scope>NUCLEOTIDE SEQUENCE</scope>
</reference>
<accession>A0A0E9R473</accession>
<evidence type="ECO:0000313" key="1">
    <source>
        <dbReference type="EMBL" id="JAH23153.1"/>
    </source>
</evidence>
<sequence length="57" mass="6580">MPQRWHVFGLSVRPSVCHIFVNMISQECLEGISSSLVHLDSRMICIRILVLQRSRSL</sequence>
<dbReference type="EMBL" id="GBXM01085424">
    <property type="protein sequence ID" value="JAH23153.1"/>
    <property type="molecule type" value="Transcribed_RNA"/>
</dbReference>
<dbReference type="AlphaFoldDB" id="A0A0E9R473"/>
<reference evidence="1" key="2">
    <citation type="journal article" date="2015" name="Fish Shellfish Immunol.">
        <title>Early steps in the European eel (Anguilla anguilla)-Vibrio vulnificus interaction in the gills: Role of the RtxA13 toxin.</title>
        <authorList>
            <person name="Callol A."/>
            <person name="Pajuelo D."/>
            <person name="Ebbesson L."/>
            <person name="Teles M."/>
            <person name="MacKenzie S."/>
            <person name="Amaro C."/>
        </authorList>
    </citation>
    <scope>NUCLEOTIDE SEQUENCE</scope>
</reference>
<proteinExistence type="predicted"/>